<dbReference type="EMBL" id="JAAQPF010000866">
    <property type="protein sequence ID" value="KAF5696334.1"/>
    <property type="molecule type" value="Genomic_DNA"/>
</dbReference>
<feature type="compositionally biased region" description="Basic and acidic residues" evidence="1">
    <location>
        <begin position="617"/>
        <end position="643"/>
    </location>
</feature>
<evidence type="ECO:0000256" key="1">
    <source>
        <dbReference type="SAM" id="MobiDB-lite"/>
    </source>
</evidence>
<keyword evidence="3" id="KW-1185">Reference proteome</keyword>
<name>A0A8H5XMJ5_9HYPO</name>
<feature type="compositionally biased region" description="Basic and acidic residues" evidence="1">
    <location>
        <begin position="78"/>
        <end position="87"/>
    </location>
</feature>
<reference evidence="2 3" key="1">
    <citation type="submission" date="2020-05" db="EMBL/GenBank/DDBJ databases">
        <title>Identification and distribution of gene clusters putatively required for synthesis of sphingolipid metabolism inhibitors in phylogenetically diverse species of the filamentous fungus Fusarium.</title>
        <authorList>
            <person name="Kim H.-S."/>
            <person name="Busman M."/>
            <person name="Brown D.W."/>
            <person name="Divon H."/>
            <person name="Uhlig S."/>
            <person name="Proctor R.H."/>
        </authorList>
    </citation>
    <scope>NUCLEOTIDE SEQUENCE [LARGE SCALE GENOMIC DNA]</scope>
    <source>
        <strain evidence="2 3">NRRL 26131</strain>
    </source>
</reference>
<evidence type="ECO:0000313" key="2">
    <source>
        <dbReference type="EMBL" id="KAF5696334.1"/>
    </source>
</evidence>
<protein>
    <submittedName>
        <fullName evidence="2">Uncharacterized protein</fullName>
    </submittedName>
</protein>
<dbReference type="Proteomes" id="UP000532311">
    <property type="component" value="Unassembled WGS sequence"/>
</dbReference>
<sequence length="904" mass="99258">MAQMLAPYNNAMRLGQGFNSYTQQICLDRAVLPDTKQASSDPKKKVVLRKNTIFVGSPQQEQEPGQDPTITAPSADGVADKPSDEQRVISSEVQEDQQARGTSSDDSTTGEEAFEVHPWVKPQIVTYSSRFVDKLSDVTDAMNISGSLSIKTSTIGGKASGSYVDSDKFKSSDINFHLQVRVTNQIHDAKDYCIFNKIESVKDDRFAEVYGDSFISGWEEGGELNAIVSVKVLDKSKIFQVKAGIEAEMTTPSIAGKVKAKVDIQKSNLSKQTETTVAVNWSGGGSIKNPLEDWTIDSLKKAAAAFPDLVAITPQRTYAILTKYTALEDFQKKKEQYDVLSYENAGIYTGSLLDSFMDYKMLWKQISNATYELEGNRATIDMGEVTHEMARLATVNHYPMPDAYEKKSSVLSIAGATTEEQAEVPNDSAAVMASPDTTATTFKAFQASFAGLIEAKRVCRSEMAKIVREVDLVAKNPLLATDGRRDSFFLNPLIFKQLLPIVRSLSPENAILGVRDPTATLLLGYHHQKPDERSSAPVYKLGKPLKDHSAKLVRSVDTGPDVSPHWDKYGSEVVVEVVVREATLTTATGSSSTQRYLHSIAFATSLNQTIDSSMLADGEKEGSDTPSAKSKDDPDATEPKPQDEVSSTTWLKPDDTRSSLRGLFGIQYKQQISTLGVIWGKDGFVPVPPARIQPSICKTFLGLSKSMQHSIQQLPHGFTGSFLMGSNISIRKVSMATHKSFNSLNDIDLNWEIKGLGFATNNKDKLGGLCGLKVTYRNGHAFTYGHYAEDAVAWETNVHPLLSIVRITAGRVREDQPTYMDTVEFVSGEESSESLLPAWPRDLKSDRFLGVDENVTLDISEFVEQAPTNSVGGSLSKWSARGFYGEYSEDEKLITQLGIVWGRG</sequence>
<accession>A0A8H5XMJ5</accession>
<gene>
    <name evidence="2" type="ORF">FGLOB1_13607</name>
</gene>
<feature type="compositionally biased region" description="Polar residues" evidence="1">
    <location>
        <begin position="57"/>
        <end position="72"/>
    </location>
</feature>
<feature type="region of interest" description="Disordered" evidence="1">
    <location>
        <begin position="55"/>
        <end position="115"/>
    </location>
</feature>
<evidence type="ECO:0000313" key="3">
    <source>
        <dbReference type="Proteomes" id="UP000532311"/>
    </source>
</evidence>
<feature type="region of interest" description="Disordered" evidence="1">
    <location>
        <begin position="616"/>
        <end position="653"/>
    </location>
</feature>
<proteinExistence type="predicted"/>
<organism evidence="2 3">
    <name type="scientific">Fusarium globosum</name>
    <dbReference type="NCBI Taxonomy" id="78864"/>
    <lineage>
        <taxon>Eukaryota</taxon>
        <taxon>Fungi</taxon>
        <taxon>Dikarya</taxon>
        <taxon>Ascomycota</taxon>
        <taxon>Pezizomycotina</taxon>
        <taxon>Sordariomycetes</taxon>
        <taxon>Hypocreomycetidae</taxon>
        <taxon>Hypocreales</taxon>
        <taxon>Nectriaceae</taxon>
        <taxon>Fusarium</taxon>
        <taxon>Fusarium fujikuroi species complex</taxon>
    </lineage>
</organism>
<comment type="caution">
    <text evidence="2">The sequence shown here is derived from an EMBL/GenBank/DDBJ whole genome shotgun (WGS) entry which is preliminary data.</text>
</comment>
<dbReference type="AlphaFoldDB" id="A0A8H5XMJ5"/>